<feature type="region of interest" description="Disordered" evidence="6">
    <location>
        <begin position="367"/>
        <end position="411"/>
    </location>
</feature>
<feature type="domain" description="AB hydrolase-1" evidence="7">
    <location>
        <begin position="45"/>
        <end position="178"/>
    </location>
</feature>
<dbReference type="Gene3D" id="3.40.50.1820">
    <property type="entry name" value="alpha/beta hydrolase"/>
    <property type="match status" value="1"/>
</dbReference>
<dbReference type="InterPro" id="IPR052542">
    <property type="entry name" value="Cholesterol_Oxidase"/>
</dbReference>
<evidence type="ECO:0000256" key="4">
    <source>
        <dbReference type="ARBA" id="ARBA00022827"/>
    </source>
</evidence>
<accession>A0ABP8TSW5</accession>
<dbReference type="InterPro" id="IPR000073">
    <property type="entry name" value="AB_hydrolase_1"/>
</dbReference>
<dbReference type="PANTHER" id="PTHR47470">
    <property type="entry name" value="CHOLESTEROL OXIDASE"/>
    <property type="match status" value="1"/>
</dbReference>
<dbReference type="RefSeq" id="WP_345362443.1">
    <property type="nucleotide sequence ID" value="NZ_BAABHJ010000023.1"/>
</dbReference>
<comment type="caution">
    <text evidence="8">The sequence shown here is derived from an EMBL/GenBank/DDBJ whole genome shotgun (WGS) entry which is preliminary data.</text>
</comment>
<sequence length="411" mass="45017">MERRVPARYTLEGVSGAEVSVHPFATQDGLGLNLTRFRRSDCDDVVLLLHGLTASIDMFIMPEHRNLVSALLDNGFTDVWALDFRMSSRLPYDAETHRYTLDDIAAWDHPAALAELRRHVGDRRVHVIAHCLGSLSFSMSLFGGALDGITSFVSNSVSLVPRVPAWSRCKLTAGPGLSEYLIGLSFLDSRFGEAPPLTRGWMVSRLVSLFHRECDVRDCHMISFMWGSGHPALYEHDNLLPVTHQRIADLLGPTGVHYFRHIRKMVSAGQAVKYHPGDPRHAALPDAYLTRANEVTTPVLLLSGDANRVFPGANAACHAALERARPGLQEFASLPGYGHIDPFIGENAHVDVFPKILDFLKRHSSEASAASEPMNAAPLVTPPTKEVSRSSGASEPMNAAPLVNPPTKEVS</sequence>
<keyword evidence="3" id="KW-0285">Flavoprotein</keyword>
<evidence type="ECO:0000313" key="9">
    <source>
        <dbReference type="Proteomes" id="UP001500212"/>
    </source>
</evidence>
<name>A0ABP8TSW5_9ACTN</name>
<dbReference type="Pfam" id="PF00561">
    <property type="entry name" value="Abhydrolase_1"/>
    <property type="match status" value="1"/>
</dbReference>
<evidence type="ECO:0000256" key="6">
    <source>
        <dbReference type="SAM" id="MobiDB-lite"/>
    </source>
</evidence>
<dbReference type="InterPro" id="IPR029058">
    <property type="entry name" value="AB_hydrolase_fold"/>
</dbReference>
<keyword evidence="5" id="KW-0560">Oxidoreductase</keyword>
<evidence type="ECO:0000256" key="1">
    <source>
        <dbReference type="ARBA" id="ARBA00001974"/>
    </source>
</evidence>
<evidence type="ECO:0000259" key="7">
    <source>
        <dbReference type="Pfam" id="PF00561"/>
    </source>
</evidence>
<dbReference type="Proteomes" id="UP001500212">
    <property type="component" value="Unassembled WGS sequence"/>
</dbReference>
<evidence type="ECO:0000256" key="2">
    <source>
        <dbReference type="ARBA" id="ARBA00010790"/>
    </source>
</evidence>
<dbReference type="EMBL" id="BAABHJ010000023">
    <property type="protein sequence ID" value="GAA4614212.1"/>
    <property type="molecule type" value="Genomic_DNA"/>
</dbReference>
<dbReference type="SUPFAM" id="SSF53474">
    <property type="entry name" value="alpha/beta-Hydrolases"/>
    <property type="match status" value="1"/>
</dbReference>
<proteinExistence type="inferred from homology"/>
<protein>
    <recommendedName>
        <fullName evidence="7">AB hydrolase-1 domain-containing protein</fullName>
    </recommendedName>
</protein>
<gene>
    <name evidence="8" type="ORF">GCM10023195_62000</name>
</gene>
<evidence type="ECO:0000256" key="5">
    <source>
        <dbReference type="ARBA" id="ARBA00023002"/>
    </source>
</evidence>
<comment type="cofactor">
    <cofactor evidence="1">
        <name>FAD</name>
        <dbReference type="ChEBI" id="CHEBI:57692"/>
    </cofactor>
</comment>
<evidence type="ECO:0000256" key="3">
    <source>
        <dbReference type="ARBA" id="ARBA00022630"/>
    </source>
</evidence>
<reference evidence="9" key="1">
    <citation type="journal article" date="2019" name="Int. J. Syst. Evol. Microbiol.">
        <title>The Global Catalogue of Microorganisms (GCM) 10K type strain sequencing project: providing services to taxonomists for standard genome sequencing and annotation.</title>
        <authorList>
            <consortium name="The Broad Institute Genomics Platform"/>
            <consortium name="The Broad Institute Genome Sequencing Center for Infectious Disease"/>
            <person name="Wu L."/>
            <person name="Ma J."/>
        </authorList>
    </citation>
    <scope>NUCLEOTIDE SEQUENCE [LARGE SCALE GENOMIC DNA]</scope>
    <source>
        <strain evidence="9">JCM 17938</strain>
    </source>
</reference>
<keyword evidence="9" id="KW-1185">Reference proteome</keyword>
<comment type="similarity">
    <text evidence="2">Belongs to the GMC oxidoreductase family.</text>
</comment>
<dbReference type="PANTHER" id="PTHR47470:SF1">
    <property type="entry name" value="FAD-DEPENDENT OXIDOREDUCTASE 2 FAD BINDING DOMAIN-CONTAINING PROTEIN"/>
    <property type="match status" value="1"/>
</dbReference>
<evidence type="ECO:0000313" key="8">
    <source>
        <dbReference type="EMBL" id="GAA4614212.1"/>
    </source>
</evidence>
<keyword evidence="4" id="KW-0274">FAD</keyword>
<organism evidence="8 9">
    <name type="scientific">Actinoallomurus liliacearum</name>
    <dbReference type="NCBI Taxonomy" id="1080073"/>
    <lineage>
        <taxon>Bacteria</taxon>
        <taxon>Bacillati</taxon>
        <taxon>Actinomycetota</taxon>
        <taxon>Actinomycetes</taxon>
        <taxon>Streptosporangiales</taxon>
        <taxon>Thermomonosporaceae</taxon>
        <taxon>Actinoallomurus</taxon>
    </lineage>
</organism>